<dbReference type="AlphaFoldDB" id="A0A2N3XV35"/>
<dbReference type="RefSeq" id="WP_010694004.1">
    <property type="nucleotide sequence ID" value="NZ_CP061007.1"/>
</dbReference>
<evidence type="ECO:0000256" key="2">
    <source>
        <dbReference type="SAM" id="Phobius"/>
    </source>
</evidence>
<keyword evidence="2" id="KW-0812">Transmembrane</keyword>
<feature type="transmembrane region" description="Helical" evidence="2">
    <location>
        <begin position="109"/>
        <end position="128"/>
    </location>
</feature>
<evidence type="ECO:0000256" key="1">
    <source>
        <dbReference type="SAM" id="MobiDB-lite"/>
    </source>
</evidence>
<feature type="compositionally biased region" description="Basic and acidic residues" evidence="1">
    <location>
        <begin position="16"/>
        <end position="25"/>
    </location>
</feature>
<evidence type="ECO:0000313" key="4">
    <source>
        <dbReference type="Proteomes" id="UP000233786"/>
    </source>
</evidence>
<dbReference type="STRING" id="994479.GCA_000194155_01957"/>
<keyword evidence="4" id="KW-1185">Reference proteome</keyword>
<keyword evidence="2" id="KW-1133">Transmembrane helix</keyword>
<dbReference type="EMBL" id="PJNB01000001">
    <property type="protein sequence ID" value="PKW14505.1"/>
    <property type="molecule type" value="Genomic_DNA"/>
</dbReference>
<accession>A0A2N3XV35</accession>
<name>A0A2N3XV35_SACSN</name>
<proteinExistence type="predicted"/>
<comment type="caution">
    <text evidence="3">The sequence shown here is derived from an EMBL/GenBank/DDBJ whole genome shotgun (WGS) entry which is preliminary data.</text>
</comment>
<reference evidence="3" key="1">
    <citation type="submission" date="2017-12" db="EMBL/GenBank/DDBJ databases">
        <title>Sequencing the genomes of 1000 Actinobacteria strains.</title>
        <authorList>
            <person name="Klenk H.-P."/>
        </authorList>
    </citation>
    <scope>NUCLEOTIDE SEQUENCE [LARGE SCALE GENOMIC DNA]</scope>
    <source>
        <strain evidence="3">DSM 44228</strain>
    </source>
</reference>
<dbReference type="SUPFAM" id="SSF103473">
    <property type="entry name" value="MFS general substrate transporter"/>
    <property type="match status" value="1"/>
</dbReference>
<protein>
    <submittedName>
        <fullName evidence="3">Uncharacterized protein</fullName>
    </submittedName>
</protein>
<feature type="transmembrane region" description="Helical" evidence="2">
    <location>
        <begin position="49"/>
        <end position="71"/>
    </location>
</feature>
<gene>
    <name evidence="3" type="ORF">A8926_2125</name>
</gene>
<dbReference type="InterPro" id="IPR036259">
    <property type="entry name" value="MFS_trans_sf"/>
</dbReference>
<feature type="region of interest" description="Disordered" evidence="1">
    <location>
        <begin position="1"/>
        <end position="42"/>
    </location>
</feature>
<keyword evidence="2" id="KW-0472">Membrane</keyword>
<organism evidence="3 4">
    <name type="scientific">Saccharopolyspora spinosa</name>
    <dbReference type="NCBI Taxonomy" id="60894"/>
    <lineage>
        <taxon>Bacteria</taxon>
        <taxon>Bacillati</taxon>
        <taxon>Actinomycetota</taxon>
        <taxon>Actinomycetes</taxon>
        <taxon>Pseudonocardiales</taxon>
        <taxon>Pseudonocardiaceae</taxon>
        <taxon>Saccharopolyspora</taxon>
    </lineage>
</organism>
<evidence type="ECO:0000313" key="3">
    <source>
        <dbReference type="EMBL" id="PKW14505.1"/>
    </source>
</evidence>
<sequence length="130" mass="13812">MRTPASQRAQPPHTRRLPEAADLPRQRHRRHALSQPKPAGQAGSAFRGLTGALAVGLLLLALGLVAVQFWATGQGQQGPGLAAVIAQLVASLVALALQAVADRRRDARGSLAALGVFVVVIGSLWFWWWA</sequence>
<feature type="transmembrane region" description="Helical" evidence="2">
    <location>
        <begin position="77"/>
        <end position="97"/>
    </location>
</feature>
<dbReference type="Proteomes" id="UP000233786">
    <property type="component" value="Unassembled WGS sequence"/>
</dbReference>